<dbReference type="Gene3D" id="3.90.230.10">
    <property type="entry name" value="Creatinase/methionine aminopeptidase superfamily"/>
    <property type="match status" value="1"/>
</dbReference>
<dbReference type="Pfam" id="PF00557">
    <property type="entry name" value="Peptidase_M24"/>
    <property type="match status" value="1"/>
</dbReference>
<dbReference type="PANTHER" id="PTHR46112">
    <property type="entry name" value="AMINOPEPTIDASE"/>
    <property type="match status" value="1"/>
</dbReference>
<dbReference type="InterPro" id="IPR000994">
    <property type="entry name" value="Pept_M24"/>
</dbReference>
<dbReference type="SUPFAM" id="SSF55920">
    <property type="entry name" value="Creatinase/aminopeptidase"/>
    <property type="match status" value="1"/>
</dbReference>
<dbReference type="PANTHER" id="PTHR46112:SF2">
    <property type="entry name" value="XAA-PRO AMINOPEPTIDASE P-RELATED"/>
    <property type="match status" value="1"/>
</dbReference>
<dbReference type="InterPro" id="IPR036005">
    <property type="entry name" value="Creatinase/aminopeptidase-like"/>
</dbReference>
<name>A0ABD5Z5M0_9EURY</name>
<reference evidence="2 3" key="1">
    <citation type="journal article" date="2019" name="Int. J. Syst. Evol. Microbiol.">
        <title>The Global Catalogue of Microorganisms (GCM) 10K type strain sequencing project: providing services to taxonomists for standard genome sequencing and annotation.</title>
        <authorList>
            <consortium name="The Broad Institute Genomics Platform"/>
            <consortium name="The Broad Institute Genome Sequencing Center for Infectious Disease"/>
            <person name="Wu L."/>
            <person name="Ma J."/>
        </authorList>
    </citation>
    <scope>NUCLEOTIDE SEQUENCE [LARGE SCALE GENOMIC DNA]</scope>
    <source>
        <strain evidence="2 3">XZGYJ-43</strain>
    </source>
</reference>
<gene>
    <name evidence="2" type="ORF">ACFQJ9_13945</name>
</gene>
<accession>A0ABD5Z5M0</accession>
<evidence type="ECO:0000313" key="3">
    <source>
        <dbReference type="Proteomes" id="UP001596447"/>
    </source>
</evidence>
<dbReference type="AlphaFoldDB" id="A0ABD5Z5M0"/>
<keyword evidence="3" id="KW-1185">Reference proteome</keyword>
<organism evidence="2 3">
    <name type="scientific">Halospeciosus flavus</name>
    <dbReference type="NCBI Taxonomy" id="3032283"/>
    <lineage>
        <taxon>Archaea</taxon>
        <taxon>Methanobacteriati</taxon>
        <taxon>Methanobacteriota</taxon>
        <taxon>Stenosarchaea group</taxon>
        <taxon>Halobacteria</taxon>
        <taxon>Halobacteriales</taxon>
        <taxon>Halobacteriaceae</taxon>
        <taxon>Halospeciosus</taxon>
    </lineage>
</organism>
<evidence type="ECO:0000313" key="2">
    <source>
        <dbReference type="EMBL" id="MFC7200502.1"/>
    </source>
</evidence>
<proteinExistence type="predicted"/>
<feature type="domain" description="Peptidase M24" evidence="1">
    <location>
        <begin position="153"/>
        <end position="373"/>
    </location>
</feature>
<dbReference type="InterPro" id="IPR050659">
    <property type="entry name" value="Peptidase_M24B"/>
</dbReference>
<dbReference type="RefSeq" id="WP_279527282.1">
    <property type="nucleotide sequence ID" value="NZ_CP122312.1"/>
</dbReference>
<comment type="caution">
    <text evidence="2">The sequence shown here is derived from an EMBL/GenBank/DDBJ whole genome shotgun (WGS) entry which is preliminary data.</text>
</comment>
<protein>
    <submittedName>
        <fullName evidence="2">M24 family metallopeptidase</fullName>
    </submittedName>
</protein>
<dbReference type="Proteomes" id="UP001596447">
    <property type="component" value="Unassembled WGS sequence"/>
</dbReference>
<dbReference type="EMBL" id="JBHTAR010000011">
    <property type="protein sequence ID" value="MFC7200502.1"/>
    <property type="molecule type" value="Genomic_DNA"/>
</dbReference>
<sequence>MVSSPAPAPTTDYAFLAAELRERDAAAFVHVGDRFDDDQRYLTRFSGPDRDYAYVYVDGEAVLCAPALFEEQARREFPGDVVYAPADLDAEAPGQQAVEVLDAYDVGADETVLVPQHLPHDAALYLDGAGVDLASTDAVAAARTTKSDAEVDCLRAVQASAQRAMARVETFLAEAEQDGTALTHEGERLTSERLRREANAVLAGEGVDPAANTVVGVGETCADLHFRGDVPVDAGETVLVDLSPRGPHGYYGDLTRTFVVDAEGGWERRAHLAVQRAQDAAFDELDAGAGVAASLVHTETAAEVAAYGFDTGYDADTGFTHETGHGVGLSLHESPSLSDDVELAAGTVVTVEPGVYDPTEGGVRIEDLVVVTEDGFENLTDYPRSLVPEPREWV</sequence>
<evidence type="ECO:0000259" key="1">
    <source>
        <dbReference type="Pfam" id="PF00557"/>
    </source>
</evidence>